<dbReference type="GO" id="GO:0004674">
    <property type="term" value="F:protein serine/threonine kinase activity"/>
    <property type="evidence" value="ECO:0007669"/>
    <property type="project" value="UniProtKB-KW"/>
</dbReference>
<dbReference type="RefSeq" id="XP_040662730.1">
    <property type="nucleotide sequence ID" value="XM_040805639.1"/>
</dbReference>
<dbReference type="SUPFAM" id="SSF56112">
    <property type="entry name" value="Protein kinase-like (PK-like)"/>
    <property type="match status" value="1"/>
</dbReference>
<keyword evidence="5" id="KW-0067">ATP-binding</keyword>
<dbReference type="Proteomes" id="UP000184073">
    <property type="component" value="Unassembled WGS sequence"/>
</dbReference>
<dbReference type="VEuPathDB" id="FungiDB:ASPVEDRAFT_118752"/>
<dbReference type="InterPro" id="IPR008271">
    <property type="entry name" value="Ser/Thr_kinase_AS"/>
</dbReference>
<evidence type="ECO:0000313" key="7">
    <source>
        <dbReference type="EMBL" id="OJI96967.1"/>
    </source>
</evidence>
<evidence type="ECO:0000256" key="5">
    <source>
        <dbReference type="ARBA" id="ARBA00022840"/>
    </source>
</evidence>
<dbReference type="SMART" id="SM00220">
    <property type="entry name" value="S_TKc"/>
    <property type="match status" value="1"/>
</dbReference>
<dbReference type="OrthoDB" id="5979581at2759"/>
<dbReference type="GO" id="GO:0043484">
    <property type="term" value="P:regulation of RNA splicing"/>
    <property type="evidence" value="ECO:0007669"/>
    <property type="project" value="TreeGrafter"/>
</dbReference>
<keyword evidence="8" id="KW-1185">Reference proteome</keyword>
<keyword evidence="4" id="KW-0418">Kinase</keyword>
<evidence type="ECO:0000256" key="2">
    <source>
        <dbReference type="ARBA" id="ARBA00022679"/>
    </source>
</evidence>
<feature type="domain" description="Protein kinase" evidence="6">
    <location>
        <begin position="60"/>
        <end position="404"/>
    </location>
</feature>
<dbReference type="PANTHER" id="PTHR45646:SF11">
    <property type="entry name" value="SERINE_THREONINE-PROTEIN KINASE DOA"/>
    <property type="match status" value="1"/>
</dbReference>
<proteinExistence type="predicted"/>
<keyword evidence="1" id="KW-0723">Serine/threonine-protein kinase</keyword>
<keyword evidence="3" id="KW-0547">Nucleotide-binding</keyword>
<dbReference type="AlphaFoldDB" id="A0A1L9P608"/>
<evidence type="ECO:0000313" key="8">
    <source>
        <dbReference type="Proteomes" id="UP000184073"/>
    </source>
</evidence>
<dbReference type="PROSITE" id="PS50011">
    <property type="entry name" value="PROTEIN_KINASE_DOM"/>
    <property type="match status" value="1"/>
</dbReference>
<dbReference type="GO" id="GO:0005524">
    <property type="term" value="F:ATP binding"/>
    <property type="evidence" value="ECO:0007669"/>
    <property type="project" value="UniProtKB-KW"/>
</dbReference>
<name>A0A1L9P608_ASPVE</name>
<dbReference type="PROSITE" id="PS00108">
    <property type="entry name" value="PROTEIN_KINASE_ST"/>
    <property type="match status" value="1"/>
</dbReference>
<accession>A0A1L9P608</accession>
<dbReference type="InterPro" id="IPR051175">
    <property type="entry name" value="CLK_kinases"/>
</dbReference>
<evidence type="ECO:0000256" key="3">
    <source>
        <dbReference type="ARBA" id="ARBA00022741"/>
    </source>
</evidence>
<dbReference type="Gene3D" id="1.10.510.10">
    <property type="entry name" value="Transferase(Phosphotransferase) domain 1"/>
    <property type="match status" value="1"/>
</dbReference>
<keyword evidence="2" id="KW-0808">Transferase</keyword>
<evidence type="ECO:0000256" key="1">
    <source>
        <dbReference type="ARBA" id="ARBA00022527"/>
    </source>
</evidence>
<dbReference type="PANTHER" id="PTHR45646">
    <property type="entry name" value="SERINE/THREONINE-PROTEIN KINASE DOA-RELATED"/>
    <property type="match status" value="1"/>
</dbReference>
<dbReference type="Gene3D" id="3.30.200.20">
    <property type="entry name" value="Phosphorylase Kinase, domain 1"/>
    <property type="match status" value="1"/>
</dbReference>
<protein>
    <recommendedName>
        <fullName evidence="6">Protein kinase domain-containing protein</fullName>
    </recommendedName>
</protein>
<evidence type="ECO:0000256" key="4">
    <source>
        <dbReference type="ARBA" id="ARBA00022777"/>
    </source>
</evidence>
<dbReference type="GeneID" id="63721150"/>
<dbReference type="GO" id="GO:0005634">
    <property type="term" value="C:nucleus"/>
    <property type="evidence" value="ECO:0007669"/>
    <property type="project" value="TreeGrafter"/>
</dbReference>
<evidence type="ECO:0000259" key="6">
    <source>
        <dbReference type="PROSITE" id="PS50011"/>
    </source>
</evidence>
<dbReference type="STRING" id="1036611.A0A1L9P608"/>
<dbReference type="Pfam" id="PF00069">
    <property type="entry name" value="Pkinase"/>
    <property type="match status" value="2"/>
</dbReference>
<dbReference type="InterPro" id="IPR011009">
    <property type="entry name" value="Kinase-like_dom_sf"/>
</dbReference>
<sequence length="409" mass="47358">MFSLRSIPRFLRPRWKPLNFSNPNYGIVVPTQKIEEENFPDYVASRYYPTRIGQIFKDRYQVVSKLGYGVTSTVWLARDMNWRSYVTLKIFVNSASMGRQLDSELKMYQHIEQSSSHPGRKAVRPLLDSFNIDGPEDNHQCLVHPPLFESVWEFLHRNPVQRPPEPIVAFTLHRLFLALDYLHTECKVIHTDIKSNNLMFEFADDSAFIKAEQDELQNPSPRKEIDGRNIYLSRDLEISRGKIGAPVLCDFGSAVLGDREHLEDVQPDIYRAPEVILEAPWSYGIDIWNVGCMIWDIFEGGSLFTGHDPEHQKYRSRAHLAEMVDLLGPPPAGLLAAGGQRGKFFEAGEFREKGLLKGSTPLEQRETTLKGEDRERFLRMMRRMLQWEPEKRSSARELAEDEWIRKHIG</sequence>
<dbReference type="InterPro" id="IPR000719">
    <property type="entry name" value="Prot_kinase_dom"/>
</dbReference>
<dbReference type="EMBL" id="KV878125">
    <property type="protein sequence ID" value="OJI96967.1"/>
    <property type="molecule type" value="Genomic_DNA"/>
</dbReference>
<reference evidence="8" key="1">
    <citation type="journal article" date="2017" name="Genome Biol.">
        <title>Comparative genomics reveals high biological diversity and specific adaptations in the industrially and medically important fungal genus Aspergillus.</title>
        <authorList>
            <person name="de Vries R.P."/>
            <person name="Riley R."/>
            <person name="Wiebenga A."/>
            <person name="Aguilar-Osorio G."/>
            <person name="Amillis S."/>
            <person name="Uchima C.A."/>
            <person name="Anderluh G."/>
            <person name="Asadollahi M."/>
            <person name="Askin M."/>
            <person name="Barry K."/>
            <person name="Battaglia E."/>
            <person name="Bayram O."/>
            <person name="Benocci T."/>
            <person name="Braus-Stromeyer S.A."/>
            <person name="Caldana C."/>
            <person name="Canovas D."/>
            <person name="Cerqueira G.C."/>
            <person name="Chen F."/>
            <person name="Chen W."/>
            <person name="Choi C."/>
            <person name="Clum A."/>
            <person name="Dos Santos R.A."/>
            <person name="Damasio A.R."/>
            <person name="Diallinas G."/>
            <person name="Emri T."/>
            <person name="Fekete E."/>
            <person name="Flipphi M."/>
            <person name="Freyberg S."/>
            <person name="Gallo A."/>
            <person name="Gournas C."/>
            <person name="Habgood R."/>
            <person name="Hainaut M."/>
            <person name="Harispe M.L."/>
            <person name="Henrissat B."/>
            <person name="Hilden K.S."/>
            <person name="Hope R."/>
            <person name="Hossain A."/>
            <person name="Karabika E."/>
            <person name="Karaffa L."/>
            <person name="Karanyi Z."/>
            <person name="Krasevec N."/>
            <person name="Kuo A."/>
            <person name="Kusch H."/>
            <person name="LaButti K."/>
            <person name="Lagendijk E.L."/>
            <person name="Lapidus A."/>
            <person name="Levasseur A."/>
            <person name="Lindquist E."/>
            <person name="Lipzen A."/>
            <person name="Logrieco A.F."/>
            <person name="MacCabe A."/>
            <person name="Maekelae M.R."/>
            <person name="Malavazi I."/>
            <person name="Melin P."/>
            <person name="Meyer V."/>
            <person name="Mielnichuk N."/>
            <person name="Miskei M."/>
            <person name="Molnar A.P."/>
            <person name="Mule G."/>
            <person name="Ngan C.Y."/>
            <person name="Orejas M."/>
            <person name="Orosz E."/>
            <person name="Ouedraogo J.P."/>
            <person name="Overkamp K.M."/>
            <person name="Park H.-S."/>
            <person name="Perrone G."/>
            <person name="Piumi F."/>
            <person name="Punt P.J."/>
            <person name="Ram A.F."/>
            <person name="Ramon A."/>
            <person name="Rauscher S."/>
            <person name="Record E."/>
            <person name="Riano-Pachon D.M."/>
            <person name="Robert V."/>
            <person name="Roehrig J."/>
            <person name="Ruller R."/>
            <person name="Salamov A."/>
            <person name="Salih N.S."/>
            <person name="Samson R.A."/>
            <person name="Sandor E."/>
            <person name="Sanguinetti M."/>
            <person name="Schuetze T."/>
            <person name="Sepcic K."/>
            <person name="Shelest E."/>
            <person name="Sherlock G."/>
            <person name="Sophianopoulou V."/>
            <person name="Squina F.M."/>
            <person name="Sun H."/>
            <person name="Susca A."/>
            <person name="Todd R.B."/>
            <person name="Tsang A."/>
            <person name="Unkles S.E."/>
            <person name="van de Wiele N."/>
            <person name="van Rossen-Uffink D."/>
            <person name="Oliveira J.V."/>
            <person name="Vesth T.C."/>
            <person name="Visser J."/>
            <person name="Yu J.-H."/>
            <person name="Zhou M."/>
            <person name="Andersen M.R."/>
            <person name="Archer D.B."/>
            <person name="Baker S.E."/>
            <person name="Benoit I."/>
            <person name="Brakhage A.A."/>
            <person name="Braus G.H."/>
            <person name="Fischer R."/>
            <person name="Frisvad J.C."/>
            <person name="Goldman G.H."/>
            <person name="Houbraken J."/>
            <person name="Oakley B."/>
            <person name="Pocsi I."/>
            <person name="Scazzocchio C."/>
            <person name="Seiboth B."/>
            <person name="vanKuyk P.A."/>
            <person name="Wortman J."/>
            <person name="Dyer P.S."/>
            <person name="Grigoriev I.V."/>
        </authorList>
    </citation>
    <scope>NUCLEOTIDE SEQUENCE [LARGE SCALE GENOMIC DNA]</scope>
    <source>
        <strain evidence="8">CBS 583.65</strain>
    </source>
</reference>
<gene>
    <name evidence="7" type="ORF">ASPVEDRAFT_118752</name>
</gene>
<organism evidence="7 8">
    <name type="scientific">Aspergillus versicolor CBS 583.65</name>
    <dbReference type="NCBI Taxonomy" id="1036611"/>
    <lineage>
        <taxon>Eukaryota</taxon>
        <taxon>Fungi</taxon>
        <taxon>Dikarya</taxon>
        <taxon>Ascomycota</taxon>
        <taxon>Pezizomycotina</taxon>
        <taxon>Eurotiomycetes</taxon>
        <taxon>Eurotiomycetidae</taxon>
        <taxon>Eurotiales</taxon>
        <taxon>Aspergillaceae</taxon>
        <taxon>Aspergillus</taxon>
        <taxon>Aspergillus subgen. Nidulantes</taxon>
    </lineage>
</organism>